<dbReference type="Proteomes" id="UP001153076">
    <property type="component" value="Unassembled WGS sequence"/>
</dbReference>
<accession>A0A9Q1JIT4</accession>
<dbReference type="AlphaFoldDB" id="A0A9Q1JIT4"/>
<evidence type="ECO:0000313" key="2">
    <source>
        <dbReference type="Proteomes" id="UP001153076"/>
    </source>
</evidence>
<organism evidence="1 2">
    <name type="scientific">Carnegiea gigantea</name>
    <dbReference type="NCBI Taxonomy" id="171969"/>
    <lineage>
        <taxon>Eukaryota</taxon>
        <taxon>Viridiplantae</taxon>
        <taxon>Streptophyta</taxon>
        <taxon>Embryophyta</taxon>
        <taxon>Tracheophyta</taxon>
        <taxon>Spermatophyta</taxon>
        <taxon>Magnoliopsida</taxon>
        <taxon>eudicotyledons</taxon>
        <taxon>Gunneridae</taxon>
        <taxon>Pentapetalae</taxon>
        <taxon>Caryophyllales</taxon>
        <taxon>Cactineae</taxon>
        <taxon>Cactaceae</taxon>
        <taxon>Cactoideae</taxon>
        <taxon>Echinocereeae</taxon>
        <taxon>Carnegiea</taxon>
    </lineage>
</organism>
<evidence type="ECO:0008006" key="3">
    <source>
        <dbReference type="Google" id="ProtNLM"/>
    </source>
</evidence>
<reference evidence="1" key="1">
    <citation type="submission" date="2022-04" db="EMBL/GenBank/DDBJ databases">
        <title>Carnegiea gigantea Genome sequencing and assembly v2.</title>
        <authorList>
            <person name="Copetti D."/>
            <person name="Sanderson M.J."/>
            <person name="Burquez A."/>
            <person name="Wojciechowski M.F."/>
        </authorList>
    </citation>
    <scope>NUCLEOTIDE SEQUENCE</scope>
    <source>
        <strain evidence="1">SGP5-SGP5p</strain>
        <tissue evidence="1">Aerial part</tissue>
    </source>
</reference>
<protein>
    <recommendedName>
        <fullName evidence="3">Reverse transcriptase</fullName>
    </recommendedName>
</protein>
<dbReference type="Gene3D" id="3.60.10.10">
    <property type="entry name" value="Endonuclease/exonuclease/phosphatase"/>
    <property type="match status" value="1"/>
</dbReference>
<keyword evidence="2" id="KW-1185">Reference proteome</keyword>
<dbReference type="InterPro" id="IPR036691">
    <property type="entry name" value="Endo/exonu/phosph_ase_sf"/>
</dbReference>
<dbReference type="PANTHER" id="PTHR33710:SF80">
    <property type="entry name" value="ENDONUCLEASE_EXONUCLEASE_PHOSPHATASE"/>
    <property type="match status" value="1"/>
</dbReference>
<dbReference type="EMBL" id="JAKOGI010003343">
    <property type="protein sequence ID" value="KAJ8420558.1"/>
    <property type="molecule type" value="Genomic_DNA"/>
</dbReference>
<name>A0A9Q1JIT4_9CARY</name>
<comment type="caution">
    <text evidence="1">The sequence shown here is derived from an EMBL/GenBank/DDBJ whole genome shotgun (WGS) entry which is preliminary data.</text>
</comment>
<proteinExistence type="predicted"/>
<sequence length="285" mass="33725">MGDSAWCVLGDFNSVLHHRDRIVGVAINDGEIREYAECLHHYGLQEFQYIGAFFTWTNKTIWSRIDRAFYNGIWHDTFDYTHVHYMNQGLSDHTPIVLDFPSCPKPKPSFMFCDMWAKDAKFKNMIKEIMEYHLPVSRLKALQTVLNKLRKPLQLLNKKKFADIYNKQVKARNELLCKRCTIKTQVMKNSYRKRQHYVDINNSALSLIKQESKAKWIAYGDECLRFFMAKIKQRKAMNSIYTLRDCNDHWIEGFDAVTEIMTTYYQDLLGIKDQHKTKVDQQVIN</sequence>
<gene>
    <name evidence="1" type="ORF">Cgig2_014921</name>
</gene>
<dbReference type="SUPFAM" id="SSF56219">
    <property type="entry name" value="DNase I-like"/>
    <property type="match status" value="1"/>
</dbReference>
<dbReference type="PANTHER" id="PTHR33710">
    <property type="entry name" value="BNAC02G09200D PROTEIN"/>
    <property type="match status" value="1"/>
</dbReference>
<evidence type="ECO:0000313" key="1">
    <source>
        <dbReference type="EMBL" id="KAJ8420558.1"/>
    </source>
</evidence>
<dbReference type="OrthoDB" id="1749972at2759"/>